<dbReference type="GO" id="GO:0043531">
    <property type="term" value="F:ADP binding"/>
    <property type="evidence" value="ECO:0007669"/>
    <property type="project" value="InterPro"/>
</dbReference>
<feature type="domain" description="Disease resistance R13L4/SHOC-2-like LRR" evidence="12">
    <location>
        <begin position="507"/>
        <end position="618"/>
    </location>
</feature>
<gene>
    <name evidence="13" type="ORF">OsJ_33428</name>
</gene>
<evidence type="ECO:0000259" key="11">
    <source>
        <dbReference type="Pfam" id="PF23559"/>
    </source>
</evidence>
<accession>B9GA24</accession>
<dbReference type="Gene3D" id="3.40.50.300">
    <property type="entry name" value="P-loop containing nucleotide triphosphate hydrolases"/>
    <property type="match status" value="1"/>
</dbReference>
<dbReference type="Gene3D" id="1.10.10.10">
    <property type="entry name" value="Winged helix-like DNA-binding domain superfamily/Winged helix DNA-binding domain"/>
    <property type="match status" value="1"/>
</dbReference>
<reference evidence="13" key="1">
    <citation type="journal article" date="2005" name="PLoS Biol.">
        <title>The genomes of Oryza sativa: a history of duplications.</title>
        <authorList>
            <person name="Yu J."/>
            <person name="Wang J."/>
            <person name="Lin W."/>
            <person name="Li S."/>
            <person name="Li H."/>
            <person name="Zhou J."/>
            <person name="Ni P."/>
            <person name="Dong W."/>
            <person name="Hu S."/>
            <person name="Zeng C."/>
            <person name="Zhang J."/>
            <person name="Zhang Y."/>
            <person name="Li R."/>
            <person name="Xu Z."/>
            <person name="Li S."/>
            <person name="Li X."/>
            <person name="Zheng H."/>
            <person name="Cong L."/>
            <person name="Lin L."/>
            <person name="Yin J."/>
            <person name="Geng J."/>
            <person name="Li G."/>
            <person name="Shi J."/>
            <person name="Liu J."/>
            <person name="Lv H."/>
            <person name="Li J."/>
            <person name="Wang J."/>
            <person name="Deng Y."/>
            <person name="Ran L."/>
            <person name="Shi X."/>
            <person name="Wang X."/>
            <person name="Wu Q."/>
            <person name="Li C."/>
            <person name="Ren X."/>
            <person name="Wang J."/>
            <person name="Wang X."/>
            <person name="Li D."/>
            <person name="Liu D."/>
            <person name="Zhang X."/>
            <person name="Ji Z."/>
            <person name="Zhao W."/>
            <person name="Sun Y."/>
            <person name="Zhang Z."/>
            <person name="Bao J."/>
            <person name="Han Y."/>
            <person name="Dong L."/>
            <person name="Ji J."/>
            <person name="Chen P."/>
            <person name="Wu S."/>
            <person name="Liu J."/>
            <person name="Xiao Y."/>
            <person name="Bu D."/>
            <person name="Tan J."/>
            <person name="Yang L."/>
            <person name="Ye C."/>
            <person name="Zhang J."/>
            <person name="Xu J."/>
            <person name="Zhou Y."/>
            <person name="Yu Y."/>
            <person name="Zhang B."/>
            <person name="Zhuang S."/>
            <person name="Wei H."/>
            <person name="Liu B."/>
            <person name="Lei M."/>
            <person name="Yu H."/>
            <person name="Li Y."/>
            <person name="Xu H."/>
            <person name="Wei S."/>
            <person name="He X."/>
            <person name="Fang L."/>
            <person name="Zhang Z."/>
            <person name="Zhang Y."/>
            <person name="Huang X."/>
            <person name="Su Z."/>
            <person name="Tong W."/>
            <person name="Li J."/>
            <person name="Tong Z."/>
            <person name="Li S."/>
            <person name="Ye J."/>
            <person name="Wang L."/>
            <person name="Fang L."/>
            <person name="Lei T."/>
            <person name="Chen C."/>
            <person name="Chen H."/>
            <person name="Xu Z."/>
            <person name="Li H."/>
            <person name="Huang H."/>
            <person name="Zhang F."/>
            <person name="Xu H."/>
            <person name="Li N."/>
            <person name="Zhao C."/>
            <person name="Li S."/>
            <person name="Dong L."/>
            <person name="Huang Y."/>
            <person name="Li L."/>
            <person name="Xi Y."/>
            <person name="Qi Q."/>
            <person name="Li W."/>
            <person name="Zhang B."/>
            <person name="Hu W."/>
            <person name="Zhang Y."/>
            <person name="Tian X."/>
            <person name="Jiao Y."/>
            <person name="Liang X."/>
            <person name="Jin J."/>
            <person name="Gao L."/>
            <person name="Zheng W."/>
            <person name="Hao B."/>
            <person name="Liu S."/>
            <person name="Wang W."/>
            <person name="Yuan L."/>
            <person name="Cao M."/>
            <person name="McDermott J."/>
            <person name="Samudrala R."/>
            <person name="Wang J."/>
            <person name="Wong G.K."/>
            <person name="Yang H."/>
        </authorList>
    </citation>
    <scope>NUCLEOTIDE SEQUENCE [LARGE SCALE GENOMIC DNA]</scope>
</reference>
<dbReference type="GO" id="GO:0042742">
    <property type="term" value="P:defense response to bacterium"/>
    <property type="evidence" value="ECO:0007669"/>
    <property type="project" value="UniProtKB-ARBA"/>
</dbReference>
<evidence type="ECO:0000256" key="3">
    <source>
        <dbReference type="ARBA" id="ARBA00022737"/>
    </source>
</evidence>
<dbReference type="GO" id="GO:0002758">
    <property type="term" value="P:innate immune response-activating signaling pathway"/>
    <property type="evidence" value="ECO:0007669"/>
    <property type="project" value="UniProtKB-ARBA"/>
</dbReference>
<comment type="similarity">
    <text evidence="1">Belongs to the disease resistance NB-LRR family.</text>
</comment>
<evidence type="ECO:0000256" key="7">
    <source>
        <dbReference type="SAM" id="MobiDB-lite"/>
    </source>
</evidence>
<name>B9GA24_ORYSJ</name>
<protein>
    <submittedName>
        <fullName evidence="13">Uncharacterized protein</fullName>
    </submittedName>
</protein>
<dbReference type="SUPFAM" id="SSF52540">
    <property type="entry name" value="P-loop containing nucleoside triphosphate hydrolases"/>
    <property type="match status" value="1"/>
</dbReference>
<evidence type="ECO:0000256" key="6">
    <source>
        <dbReference type="ARBA" id="ARBA00023054"/>
    </source>
</evidence>
<dbReference type="EMBL" id="CM000148">
    <property type="protein sequence ID" value="EEE51880.1"/>
    <property type="molecule type" value="Genomic_DNA"/>
</dbReference>
<dbReference type="InterPro" id="IPR008700">
    <property type="entry name" value="TypeIII_avirulence_cleave"/>
</dbReference>
<dbReference type="InterPro" id="IPR044974">
    <property type="entry name" value="Disease_R_plants"/>
</dbReference>
<evidence type="ECO:0000256" key="4">
    <source>
        <dbReference type="ARBA" id="ARBA00022741"/>
    </source>
</evidence>
<feature type="domain" description="RIN4 pathogenic type III effector avirulence factor Avr cleavage site" evidence="9">
    <location>
        <begin position="737"/>
        <end position="768"/>
    </location>
</feature>
<dbReference type="InterPro" id="IPR027417">
    <property type="entry name" value="P-loop_NTPase"/>
</dbReference>
<dbReference type="PANTHER" id="PTHR23155:SF1198">
    <property type="entry name" value="DISEASE RESISTANCE PROTEIN RGA5"/>
    <property type="match status" value="1"/>
</dbReference>
<dbReference type="InterPro" id="IPR058922">
    <property type="entry name" value="WHD_DRP"/>
</dbReference>
<dbReference type="Pfam" id="PF00931">
    <property type="entry name" value="NB-ARC"/>
    <property type="match status" value="1"/>
</dbReference>
<dbReference type="AlphaFoldDB" id="B9GA24"/>
<keyword evidence="4" id="KW-0547">Nucleotide-binding</keyword>
<dbReference type="Pfam" id="PF05627">
    <property type="entry name" value="AvrRpt-cleavage"/>
    <property type="match status" value="1"/>
</dbReference>
<evidence type="ECO:0000256" key="2">
    <source>
        <dbReference type="ARBA" id="ARBA00022614"/>
    </source>
</evidence>
<keyword evidence="2" id="KW-0433">Leucine-rich repeat</keyword>
<dbReference type="Gene3D" id="1.20.5.4130">
    <property type="match status" value="1"/>
</dbReference>
<evidence type="ECO:0000259" key="12">
    <source>
        <dbReference type="Pfam" id="PF23598"/>
    </source>
</evidence>
<dbReference type="InterPro" id="IPR002182">
    <property type="entry name" value="NB-ARC"/>
</dbReference>
<dbReference type="PRINTS" id="PR00364">
    <property type="entry name" value="DISEASERSIST"/>
</dbReference>
<dbReference type="Pfam" id="PF23559">
    <property type="entry name" value="WHD_DRP"/>
    <property type="match status" value="1"/>
</dbReference>
<evidence type="ECO:0000256" key="5">
    <source>
        <dbReference type="ARBA" id="ARBA00022821"/>
    </source>
</evidence>
<organism evidence="13">
    <name type="scientific">Oryza sativa subsp. japonica</name>
    <name type="common">Rice</name>
    <dbReference type="NCBI Taxonomy" id="39947"/>
    <lineage>
        <taxon>Eukaryota</taxon>
        <taxon>Viridiplantae</taxon>
        <taxon>Streptophyta</taxon>
        <taxon>Embryophyta</taxon>
        <taxon>Tracheophyta</taxon>
        <taxon>Spermatophyta</taxon>
        <taxon>Magnoliopsida</taxon>
        <taxon>Liliopsida</taxon>
        <taxon>Poales</taxon>
        <taxon>Poaceae</taxon>
        <taxon>BOP clade</taxon>
        <taxon>Oryzoideae</taxon>
        <taxon>Oryzeae</taxon>
        <taxon>Oryzinae</taxon>
        <taxon>Oryza</taxon>
        <taxon>Oryza sativa</taxon>
    </lineage>
</organism>
<dbReference type="InterPro" id="IPR041118">
    <property type="entry name" value="Rx_N"/>
</dbReference>
<dbReference type="InterPro" id="IPR042197">
    <property type="entry name" value="Apaf_helical"/>
</dbReference>
<feature type="domain" description="NB-ARC" evidence="8">
    <location>
        <begin position="157"/>
        <end position="324"/>
    </location>
</feature>
<reference evidence="13" key="2">
    <citation type="submission" date="2008-12" db="EMBL/GenBank/DDBJ databases">
        <title>Improved gene annotation of the rice (Oryza sativa) genomes.</title>
        <authorList>
            <person name="Wang J."/>
            <person name="Li R."/>
            <person name="Fan W."/>
            <person name="Huang Q."/>
            <person name="Zhang J."/>
            <person name="Zhou Y."/>
            <person name="Hu Y."/>
            <person name="Zi S."/>
            <person name="Li J."/>
            <person name="Ni P."/>
            <person name="Zheng H."/>
            <person name="Zhang Y."/>
            <person name="Zhao M."/>
            <person name="Hao Q."/>
            <person name="McDermott J."/>
            <person name="Samudrala R."/>
            <person name="Kristiansen K."/>
            <person name="Wong G.K.-S."/>
        </authorList>
    </citation>
    <scope>NUCLEOTIDE SEQUENCE</scope>
</reference>
<keyword evidence="3" id="KW-0677">Repeat</keyword>
<sequence>MEMEVPTSASMGAMGSLLRKLHVLLTPEYQQLIEPVKDGIELLLQDLEAVKAAMVDLSEMETPTMMARHWMNEVRDLSYDIEDYIDNTMDSCSNSGADLESFDCGRIGEFGASIKEARQRHEIYELGRCTSRFTCPQIPAPNWKGINLVGMGKSKVELTNKLTDGSLPQLKVVSILGCAGVGKTALAKQVFCELRGRFECRAFVQVSRMPDTKRLLRSMLSQFRRHNRLPADRCTVQDLIDNIRDHIQDKRYFIVIDDLWETTSWDIINSAFPKGQDCSRILMTTTIEDVALECCDYQSDDICKMKPLSRDDSLNLFLNSAFGSEQNCSERLREVSTEIVRNCGGLPLGIINIARLLASEVDNLELWHHVQKHLSSSMATNHTSEDKLRNIVRLCYRCLPCRLKTCLQYLTMYPEGCIIWKADLVKQWTAEDFIRETEREDANAVADSYFDELVSRGMMQPNNRTYSDMVLSCTVHHMVFDVVKDMSVEENFTTALDYSQPITRLNFKELTVLSLDVQQSTEETIVFNDKAFPVLKYFKFRCGVLRLAFQAEAMPNLRKLKIEFNVHRGEQYGDILTGIEHLLNLQEIIGQIGAAAGAEESDKRAAEFALSDATKKHSRISRFNIRWINCVEEDVRVSKISDLQGISSSSDEEKQKANEPSGTDITIEDESPFSHEPNYDVPRAYKAEIESEEVPHAELADASRTSDSIDNRRRQRRSIEPSFSRDRLSQPRKHSVASAVPKFGEWDSPLRPADNYTSIFNRAREEKRSQVEKPSVFDKDDLLVRRTRNRNDGHASTKCSCFGWCK</sequence>
<feature type="compositionally biased region" description="Basic and acidic residues" evidence="7">
    <location>
        <begin position="707"/>
        <end position="729"/>
    </location>
</feature>
<proteinExistence type="inferred from homology"/>
<evidence type="ECO:0000259" key="8">
    <source>
        <dbReference type="Pfam" id="PF00931"/>
    </source>
</evidence>
<feature type="domain" description="Disease resistance protein winged helix" evidence="11">
    <location>
        <begin position="412"/>
        <end position="483"/>
    </location>
</feature>
<dbReference type="InterPro" id="IPR055414">
    <property type="entry name" value="LRR_R13L4/SHOC2-like"/>
</dbReference>
<feature type="compositionally biased region" description="Basic and acidic residues" evidence="7">
    <location>
        <begin position="692"/>
        <end position="701"/>
    </location>
</feature>
<evidence type="ECO:0000259" key="9">
    <source>
        <dbReference type="Pfam" id="PF05627"/>
    </source>
</evidence>
<keyword evidence="5" id="KW-0611">Plant defense</keyword>
<dbReference type="PANTHER" id="PTHR23155">
    <property type="entry name" value="DISEASE RESISTANCE PROTEIN RP"/>
    <property type="match status" value="1"/>
</dbReference>
<feature type="region of interest" description="Disordered" evidence="7">
    <location>
        <begin position="645"/>
        <end position="679"/>
    </location>
</feature>
<evidence type="ECO:0000313" key="13">
    <source>
        <dbReference type="EMBL" id="EEE51880.1"/>
    </source>
</evidence>
<keyword evidence="6" id="KW-0175">Coiled coil</keyword>
<dbReference type="Gene3D" id="1.10.8.430">
    <property type="entry name" value="Helical domain of apoptotic protease-activating factors"/>
    <property type="match status" value="1"/>
</dbReference>
<feature type="region of interest" description="Disordered" evidence="7">
    <location>
        <begin position="692"/>
        <end position="748"/>
    </location>
</feature>
<evidence type="ECO:0000256" key="1">
    <source>
        <dbReference type="ARBA" id="ARBA00008894"/>
    </source>
</evidence>
<dbReference type="Proteomes" id="UP000007752">
    <property type="component" value="Chromosome 11"/>
</dbReference>
<evidence type="ECO:0000259" key="10">
    <source>
        <dbReference type="Pfam" id="PF18052"/>
    </source>
</evidence>
<feature type="domain" description="Disease resistance N-terminal" evidence="10">
    <location>
        <begin position="13"/>
        <end position="89"/>
    </location>
</feature>
<dbReference type="Pfam" id="PF23598">
    <property type="entry name" value="LRR_14"/>
    <property type="match status" value="1"/>
</dbReference>
<dbReference type="GO" id="GO:0009626">
    <property type="term" value="P:plant-type hypersensitive response"/>
    <property type="evidence" value="ECO:0007669"/>
    <property type="project" value="UniProtKB-ARBA"/>
</dbReference>
<dbReference type="FunFam" id="1.10.10.10:FF:000322">
    <property type="entry name" value="Probable disease resistance protein At1g63360"/>
    <property type="match status" value="1"/>
</dbReference>
<dbReference type="InterPro" id="IPR036388">
    <property type="entry name" value="WH-like_DNA-bd_sf"/>
</dbReference>
<dbReference type="Pfam" id="PF18052">
    <property type="entry name" value="Rx_N"/>
    <property type="match status" value="1"/>
</dbReference>